<reference evidence="1 2" key="2">
    <citation type="submission" date="2017-10" db="EMBL/GenBank/DDBJ databases">
        <title>Extensive intraspecific genome diversity in a model arbuscular mycorrhizal fungus.</title>
        <authorList>
            <person name="Chen E.C.H."/>
            <person name="Morin E."/>
            <person name="Baudet D."/>
            <person name="Noel J."/>
            <person name="Ndikumana S."/>
            <person name="Charron P."/>
            <person name="St-Onge C."/>
            <person name="Giorgi J."/>
            <person name="Grigoriev I.V."/>
            <person name="Roux C."/>
            <person name="Martin F.M."/>
            <person name="Corradi N."/>
        </authorList>
    </citation>
    <scope>NUCLEOTIDE SEQUENCE [LARGE SCALE GENOMIC DNA]</scope>
    <source>
        <strain evidence="1 2">C2</strain>
    </source>
</reference>
<reference evidence="1 2" key="1">
    <citation type="submission" date="2016-04" db="EMBL/GenBank/DDBJ databases">
        <title>Genome analyses suggest a sexual origin of heterokaryosis in a supposedly ancient asexual fungus.</title>
        <authorList>
            <person name="Ropars J."/>
            <person name="Sedzielewska K."/>
            <person name="Noel J."/>
            <person name="Charron P."/>
            <person name="Farinelli L."/>
            <person name="Marton T."/>
            <person name="Kruger M."/>
            <person name="Pelin A."/>
            <person name="Brachmann A."/>
            <person name="Corradi N."/>
        </authorList>
    </citation>
    <scope>NUCLEOTIDE SEQUENCE [LARGE SCALE GENOMIC DNA]</scope>
    <source>
        <strain evidence="1 2">C2</strain>
    </source>
</reference>
<gene>
    <name evidence="1" type="ORF">RhiirC2_742038</name>
</gene>
<dbReference type="InterPro" id="IPR009057">
    <property type="entry name" value="Homeodomain-like_sf"/>
</dbReference>
<organism evidence="1 2">
    <name type="scientific">Rhizophagus irregularis</name>
    <dbReference type="NCBI Taxonomy" id="588596"/>
    <lineage>
        <taxon>Eukaryota</taxon>
        <taxon>Fungi</taxon>
        <taxon>Fungi incertae sedis</taxon>
        <taxon>Mucoromycota</taxon>
        <taxon>Glomeromycotina</taxon>
        <taxon>Glomeromycetes</taxon>
        <taxon>Glomerales</taxon>
        <taxon>Glomeraceae</taxon>
        <taxon>Rhizophagus</taxon>
    </lineage>
</organism>
<dbReference type="SUPFAM" id="SSF46689">
    <property type="entry name" value="Homeodomain-like"/>
    <property type="match status" value="1"/>
</dbReference>
<dbReference type="Gene3D" id="1.10.10.60">
    <property type="entry name" value="Homeodomain-like"/>
    <property type="match status" value="1"/>
</dbReference>
<proteinExistence type="predicted"/>
<accession>A0A2N1NFT9</accession>
<sequence length="69" mass="8662">MHEKCEKREKRLTYRDRKKYNLYENYDELQKLIDKYGRDWTKIAKIMNRSKNSVLKQYLFMEIGQKLLK</sequence>
<dbReference type="VEuPathDB" id="FungiDB:RhiirA1_496544"/>
<dbReference type="VEuPathDB" id="FungiDB:RhiirFUN_012416"/>
<dbReference type="Proteomes" id="UP000233469">
    <property type="component" value="Unassembled WGS sequence"/>
</dbReference>
<protein>
    <recommendedName>
        <fullName evidence="3">Myb-like domain-containing protein</fullName>
    </recommendedName>
</protein>
<evidence type="ECO:0008006" key="3">
    <source>
        <dbReference type="Google" id="ProtNLM"/>
    </source>
</evidence>
<dbReference type="EMBL" id="LLXL01000415">
    <property type="protein sequence ID" value="PKK72787.1"/>
    <property type="molecule type" value="Genomic_DNA"/>
</dbReference>
<dbReference type="Pfam" id="PF13921">
    <property type="entry name" value="Myb_DNA-bind_6"/>
    <property type="match status" value="1"/>
</dbReference>
<evidence type="ECO:0000313" key="2">
    <source>
        <dbReference type="Proteomes" id="UP000233469"/>
    </source>
</evidence>
<comment type="caution">
    <text evidence="1">The sequence shown here is derived from an EMBL/GenBank/DDBJ whole genome shotgun (WGS) entry which is preliminary data.</text>
</comment>
<evidence type="ECO:0000313" key="1">
    <source>
        <dbReference type="EMBL" id="PKK72787.1"/>
    </source>
</evidence>
<dbReference type="VEuPathDB" id="FungiDB:FUN_011104"/>
<name>A0A2N1NFT9_9GLOM</name>
<dbReference type="AlphaFoldDB" id="A0A2N1NFT9"/>